<reference evidence="2 3" key="1">
    <citation type="journal article" date="2010" name="Science">
        <title>Genomic comparison of the ants Camponotus floridanus and Harpegnathos saltator.</title>
        <authorList>
            <person name="Bonasio R."/>
            <person name="Zhang G."/>
            <person name="Ye C."/>
            <person name="Mutti N.S."/>
            <person name="Fang X."/>
            <person name="Qin N."/>
            <person name="Donahue G."/>
            <person name="Yang P."/>
            <person name="Li Q."/>
            <person name="Li C."/>
            <person name="Zhang P."/>
            <person name="Huang Z."/>
            <person name="Berger S.L."/>
            <person name="Reinberg D."/>
            <person name="Wang J."/>
            <person name="Liebig J."/>
        </authorList>
    </citation>
    <scope>NUCLEOTIDE SEQUENCE [LARGE SCALE GENOMIC DNA]</scope>
    <source>
        <strain evidence="2 3">Hsal</strain>
    </source>
</reference>
<proteinExistence type="predicted"/>
<dbReference type="Proteomes" id="UP000188912">
    <property type="component" value="Chromosome"/>
</dbReference>
<evidence type="ECO:0000256" key="1">
    <source>
        <dbReference type="SAM" id="MobiDB-lite"/>
    </source>
</evidence>
<gene>
    <name evidence="2" type="ORF">BHV28_10680</name>
</gene>
<name>A0A1U9JV79_9HYPH</name>
<dbReference type="AlphaFoldDB" id="A0A1U9JV79"/>
<evidence type="ECO:0000313" key="2">
    <source>
        <dbReference type="EMBL" id="AQS41758.1"/>
    </source>
</evidence>
<evidence type="ECO:0000313" key="3">
    <source>
        <dbReference type="Proteomes" id="UP000188912"/>
    </source>
</evidence>
<organism evidence="2 3">
    <name type="scientific">Candidatus Tokpelaia hoelldobleri</name>
    <dbReference type="NCBI Taxonomy" id="1902579"/>
    <lineage>
        <taxon>Bacteria</taxon>
        <taxon>Pseudomonadati</taxon>
        <taxon>Pseudomonadota</taxon>
        <taxon>Alphaproteobacteria</taxon>
        <taxon>Hyphomicrobiales</taxon>
        <taxon>Candidatus Tokpelaia</taxon>
    </lineage>
</organism>
<dbReference type="EMBL" id="CP017315">
    <property type="protein sequence ID" value="AQS41758.1"/>
    <property type="molecule type" value="Genomic_DNA"/>
</dbReference>
<feature type="region of interest" description="Disordered" evidence="1">
    <location>
        <begin position="72"/>
        <end position="94"/>
    </location>
</feature>
<keyword evidence="3" id="KW-1185">Reference proteome</keyword>
<reference evidence="2 3" key="2">
    <citation type="journal article" date="2016" name="Sci. Rep.">
        <title>The genome of Rhizobiales bacteria in predatory ants reveals urease gene functions but no genes for nitrogen fixation.</title>
        <authorList>
            <person name="Neuvonen M.M."/>
            <person name="Tamarit D."/>
            <person name="Naslund K."/>
            <person name="Liebig J."/>
            <person name="Feldhaar H."/>
            <person name="Moran N.A."/>
            <person name="Guy L."/>
            <person name="Andersson S.G."/>
        </authorList>
    </citation>
    <scope>NUCLEOTIDE SEQUENCE [LARGE SCALE GENOMIC DNA]</scope>
    <source>
        <strain evidence="2 3">Hsal</strain>
    </source>
</reference>
<accession>A0A1U9JV79</accession>
<protein>
    <submittedName>
        <fullName evidence="2">Uncharacterized protein</fullName>
    </submittedName>
</protein>
<dbReference type="KEGG" id="thd:BHV28_10680"/>
<sequence>MINTEYENGFAAFLEKLNFKGKAMNDLFATNKAGLMDTAMLGALMGGFLAQSVKQKATITVQITKDTNAENVSIADLEEENNPADDDEKEDSHNNELKHLRDRFILELAERGVTPLQISQILRVRLRFINNLLRKQKGGETY</sequence>
<feature type="compositionally biased region" description="Acidic residues" evidence="1">
    <location>
        <begin position="76"/>
        <end position="89"/>
    </location>
</feature>